<evidence type="ECO:0000256" key="2">
    <source>
        <dbReference type="ARBA" id="ARBA00004442"/>
    </source>
</evidence>
<dbReference type="Gene3D" id="1.20.5.170">
    <property type="match status" value="1"/>
</dbReference>
<dbReference type="InterPro" id="IPR008640">
    <property type="entry name" value="Adhesin_Head_dom"/>
</dbReference>
<keyword evidence="4" id="KW-0813">Transport</keyword>
<dbReference type="InterPro" id="IPR008635">
    <property type="entry name" value="Coiled_stalk_dom"/>
</dbReference>
<keyword evidence="9" id="KW-0472">Membrane</keyword>
<evidence type="ECO:0000259" key="13">
    <source>
        <dbReference type="Pfam" id="PF05662"/>
    </source>
</evidence>
<feature type="domain" description="Trimeric autotransporter adhesin YadA-like head" evidence="12">
    <location>
        <begin position="498"/>
        <end position="522"/>
    </location>
</feature>
<feature type="domain" description="Trimeric autotransporter adhesin YadA-like head" evidence="12">
    <location>
        <begin position="276"/>
        <end position="295"/>
    </location>
</feature>
<evidence type="ECO:0000256" key="10">
    <source>
        <dbReference type="ARBA" id="ARBA00023237"/>
    </source>
</evidence>
<feature type="domain" description="Trimeric autotransporter adhesin YadA-like head" evidence="12">
    <location>
        <begin position="340"/>
        <end position="365"/>
    </location>
</feature>
<comment type="similarity">
    <text evidence="3">Belongs to the autotransporter-2 (AT-2) (TC 1.B.40) family.</text>
</comment>
<comment type="subcellular location">
    <subcellularLocation>
        <location evidence="2">Cell outer membrane</location>
    </subcellularLocation>
    <subcellularLocation>
        <location evidence="1">Cell surface</location>
    </subcellularLocation>
</comment>
<keyword evidence="7" id="KW-0732">Signal</keyword>
<dbReference type="GO" id="GO:0009279">
    <property type="term" value="C:cell outer membrane"/>
    <property type="evidence" value="ECO:0007669"/>
    <property type="project" value="UniProtKB-SubCell"/>
</dbReference>
<evidence type="ECO:0000259" key="14">
    <source>
        <dbReference type="Pfam" id="PF13018"/>
    </source>
</evidence>
<dbReference type="InterPro" id="IPR011049">
    <property type="entry name" value="Serralysin-like_metalloprot_C"/>
</dbReference>
<dbReference type="Pfam" id="PF03895">
    <property type="entry name" value="YadA_anchor"/>
    <property type="match status" value="1"/>
</dbReference>
<feature type="domain" description="Trimeric autotransporter adhesin YadA-like head" evidence="12">
    <location>
        <begin position="726"/>
        <end position="748"/>
    </location>
</feature>
<feature type="domain" description="Trimeric autotransporter adhesin YadA-like stalk" evidence="13">
    <location>
        <begin position="817"/>
        <end position="856"/>
    </location>
</feature>
<keyword evidence="8" id="KW-0653">Protein transport</keyword>
<sequence>MNKIYRTLWNAATQSWVVVSELAKAGGKSASGKSALVNSVSGFSFTLIAASVVLGSGQASAAEVTGTTPLSDGNYCFYHNPSQSVICGDATTKTEDKYATKTAKSVILGAGATNKGESNVAIGSKSKTENTTAAIAVGASASAKADYAIAVGFEAEGSSKWDISIGRFAGKSASITSGEGRNIAIGDGALKNGLEVNNNTVLGTSAAANLKGSHNIVMGAYANTENAITSAKSTGSTETEINIKKRTIDNKDVEYIETSNSVAIGHRALSTKGAGVAIGQQAKAFGNTSVSLGNASRALGDNAAAMGNMANAGASGAIAIGLRANYDSKNQNTANAYKKTGANSVAIGVDTHAEGTHSVAMGSYATIKALLPTDFTAGKITDKKGNVIDKASLGSVFTGNGSIAIGSESLVRGTNAVAIGQAAETLGQNAFAGGNDSHANGKSAVAIGDGATALKDSSTAIGSYTKALEGGAGAFGFSAKALTFRSLALGAESLATQGNHAIAIGNQAKTESEDAISMGYQANANKNARNGIAIGKSALSGGKDSFSLGTNSGSFGIDSDNTGASDTSTITDRTLAGKTNAKGLVNLTSIGNQAGKDTINNNYGINIGYQAGSGGYNSIYGEGVSIGNKAGMLDKTNAAVKQAMEEFSSTKLKAQAGTIVTGNTNTAISSRAGVNALGHDNVAIGKDAGGYNSGNSNIAIGRHAGRSALAGNPNAIDSSIFNNISNTTAIGEWAYASAQNTTAIGTKAKASETGAMAFGHEAIAAHKNAVALGAGAETAEAVATNQAEVKGFTYSGFAGKTPLATVSVGKAGTERTITNVAAGRINATSTDAINGSQLYLALNALGNVGNTLVTNVLGGNAAINTTGDNAGTLTMSDIGGTGKGTIHDAIEAVNNTAKASKTTVKEGDNIKVTEEIAADGSRTYTVATKPDVKFNSVVAGGDEGGTKIDKDGLTFVDKDGNKVTNTPSITKNGIDAGNQKVTGVADGEVATNSKDAVNGGQLFAQGEGVKNIIGGNTTYNPTTGAYTNTDIGGTGASTIHDAIAAVKAQAAQKTQVVEGKNITITNTGTAENPIYNVATKDAVEFDKTTVGSVVTDKNTNDITGLSNKTLGGDTFAKNGRAASEEQLNATQNNLATLLGGNAQNTNGNVTMTDIGGTGKNNINDAIKASRNEVKQGKNMVVTPSIGANGQTIYEVATADKVAFDEVKVGGITIDGTTNKISGIAKGNISENSTDAVNGSQLYELQQKIAKSGDNYNILNNRINKVDKDLRAGIAGANAAAGLPQAYIPGKSMVAVAAGTYKGQNAIALGMSRISDNGKVIIKLTGNTNSRGDFGASIGAGYQW</sequence>
<evidence type="ECO:0000256" key="5">
    <source>
        <dbReference type="ARBA" id="ARBA00022452"/>
    </source>
</evidence>
<comment type="caution">
    <text evidence="15">The sequence shown here is derived from an EMBL/GenBank/DDBJ whole genome shotgun (WGS) entry which is preliminary data.</text>
</comment>
<dbReference type="Proteomes" id="UP001182304">
    <property type="component" value="Unassembled WGS sequence"/>
</dbReference>
<evidence type="ECO:0000256" key="6">
    <source>
        <dbReference type="ARBA" id="ARBA00022692"/>
    </source>
</evidence>
<organism evidence="15 16">
    <name type="scientific">Pasteurella multocida</name>
    <dbReference type="NCBI Taxonomy" id="747"/>
    <lineage>
        <taxon>Bacteria</taxon>
        <taxon>Pseudomonadati</taxon>
        <taxon>Pseudomonadota</taxon>
        <taxon>Gammaproteobacteria</taxon>
        <taxon>Pasteurellales</taxon>
        <taxon>Pasteurellaceae</taxon>
        <taxon>Pasteurella</taxon>
    </lineage>
</organism>
<dbReference type="SUPFAM" id="SSF101967">
    <property type="entry name" value="Adhesin YadA, collagen-binding domain"/>
    <property type="match status" value="5"/>
</dbReference>
<name>A0AAW8V8V2_PASMD</name>
<dbReference type="Gene3D" id="2.150.10.10">
    <property type="entry name" value="Serralysin-like metalloprotease, C-terminal"/>
    <property type="match status" value="6"/>
</dbReference>
<feature type="domain" description="Trimeric autotransporter adhesin YadA-like stalk" evidence="13">
    <location>
        <begin position="1219"/>
        <end position="1263"/>
    </location>
</feature>
<keyword evidence="10" id="KW-0998">Cell outer membrane</keyword>
<feature type="domain" description="Trimeric autotransporter adhesin YadA-like C-terminal membrane anchor" evidence="11">
    <location>
        <begin position="1283"/>
        <end position="1343"/>
    </location>
</feature>
<evidence type="ECO:0000313" key="15">
    <source>
        <dbReference type="EMBL" id="MDT3452901.1"/>
    </source>
</evidence>
<keyword evidence="5" id="KW-1134">Transmembrane beta strand</keyword>
<dbReference type="RefSeq" id="WP_170345964.1">
    <property type="nucleotide sequence ID" value="NZ_CP082272.1"/>
</dbReference>
<feature type="domain" description="Trimeric autotransporter adhesin YadA-like head" evidence="12">
    <location>
        <begin position="750"/>
        <end position="776"/>
    </location>
</feature>
<evidence type="ECO:0000256" key="7">
    <source>
        <dbReference type="ARBA" id="ARBA00022729"/>
    </source>
</evidence>
<gene>
    <name evidence="15" type="ORF">NQF69_08965</name>
</gene>
<evidence type="ECO:0000259" key="12">
    <source>
        <dbReference type="Pfam" id="PF05658"/>
    </source>
</evidence>
<dbReference type="SUPFAM" id="SSF54523">
    <property type="entry name" value="Pili subunits"/>
    <property type="match status" value="1"/>
</dbReference>
<dbReference type="Pfam" id="PF13018">
    <property type="entry name" value="ESPR"/>
    <property type="match status" value="1"/>
</dbReference>
<evidence type="ECO:0000256" key="9">
    <source>
        <dbReference type="ARBA" id="ARBA00023136"/>
    </source>
</evidence>
<feature type="domain" description="Trimeric autotransporter adhesin YadA-like head" evidence="12">
    <location>
        <begin position="134"/>
        <end position="155"/>
    </location>
</feature>
<dbReference type="CDD" id="cd12820">
    <property type="entry name" value="LbR_YadA-like"/>
    <property type="match status" value="1"/>
</dbReference>
<dbReference type="GO" id="GO:0015031">
    <property type="term" value="P:protein transport"/>
    <property type="evidence" value="ECO:0007669"/>
    <property type="project" value="UniProtKB-KW"/>
</dbReference>
<keyword evidence="6" id="KW-0812">Transmembrane</keyword>
<dbReference type="InterPro" id="IPR005594">
    <property type="entry name" value="YadA_C"/>
</dbReference>
<dbReference type="Gene3D" id="3.30.1300.30">
    <property type="entry name" value="GSPII I/J protein-like"/>
    <property type="match status" value="1"/>
</dbReference>
<feature type="domain" description="Trimeric autotransporter adhesin YadA-like head" evidence="12">
    <location>
        <begin position="413"/>
        <end position="437"/>
    </location>
</feature>
<feature type="domain" description="Trimeric autotransporter adhesin YadA-like stalk" evidence="13">
    <location>
        <begin position="980"/>
        <end position="1022"/>
    </location>
</feature>
<dbReference type="Pfam" id="PF05662">
    <property type="entry name" value="YadA_stalk"/>
    <property type="match status" value="3"/>
</dbReference>
<feature type="domain" description="Trimeric autotransporter adhesin YadA-like head" evidence="12">
    <location>
        <begin position="439"/>
        <end position="464"/>
    </location>
</feature>
<evidence type="ECO:0000256" key="1">
    <source>
        <dbReference type="ARBA" id="ARBA00004241"/>
    </source>
</evidence>
<dbReference type="InterPro" id="IPR045584">
    <property type="entry name" value="Pilin-like"/>
</dbReference>
<feature type="domain" description="ESPR" evidence="14">
    <location>
        <begin position="1"/>
        <end position="49"/>
    </location>
</feature>
<dbReference type="GO" id="GO:0009986">
    <property type="term" value="C:cell surface"/>
    <property type="evidence" value="ECO:0007669"/>
    <property type="project" value="UniProtKB-SubCell"/>
</dbReference>
<evidence type="ECO:0000256" key="4">
    <source>
        <dbReference type="ARBA" id="ARBA00022448"/>
    </source>
</evidence>
<dbReference type="Pfam" id="PF05658">
    <property type="entry name" value="YadA_head"/>
    <property type="match status" value="9"/>
</dbReference>
<dbReference type="InterPro" id="IPR024973">
    <property type="entry name" value="ESPR"/>
</dbReference>
<evidence type="ECO:0000259" key="11">
    <source>
        <dbReference type="Pfam" id="PF03895"/>
    </source>
</evidence>
<protein>
    <submittedName>
        <fullName evidence="15">YadA-like family protein</fullName>
    </submittedName>
</protein>
<accession>A0AAW8V8V2</accession>
<evidence type="ECO:0000313" key="16">
    <source>
        <dbReference type="Proteomes" id="UP001182304"/>
    </source>
</evidence>
<evidence type="ECO:0000256" key="8">
    <source>
        <dbReference type="ARBA" id="ARBA00022927"/>
    </source>
</evidence>
<dbReference type="Gene3D" id="2.20.70.140">
    <property type="match status" value="1"/>
</dbReference>
<proteinExistence type="inferred from homology"/>
<feature type="domain" description="Trimeric autotransporter adhesin YadA-like head" evidence="12">
    <location>
        <begin position="298"/>
        <end position="324"/>
    </location>
</feature>
<evidence type="ECO:0000256" key="3">
    <source>
        <dbReference type="ARBA" id="ARBA00005848"/>
    </source>
</evidence>
<reference evidence="15" key="1">
    <citation type="submission" date="2022-07" db="EMBL/GenBank/DDBJ databases">
        <title>Sequence of Pasteurella multocoda 17BRD-035.</title>
        <authorList>
            <person name="Roy Chowdhury P."/>
            <person name="Alhamami T."/>
            <person name="Trott D.J."/>
            <person name="Djordvevic S.P."/>
        </authorList>
    </citation>
    <scope>NUCLEOTIDE SEQUENCE</scope>
    <source>
        <strain evidence="15">17BRD-035</strain>
    </source>
</reference>
<dbReference type="EMBL" id="JANIEN010000010">
    <property type="protein sequence ID" value="MDT3452901.1"/>
    <property type="molecule type" value="Genomic_DNA"/>
</dbReference>